<feature type="region of interest" description="Disordered" evidence="1">
    <location>
        <begin position="142"/>
        <end position="168"/>
    </location>
</feature>
<gene>
    <name evidence="2" type="ORF">PLOB_00023826</name>
</gene>
<proteinExistence type="predicted"/>
<protein>
    <submittedName>
        <fullName evidence="2">Uncharacterized protein</fullName>
    </submittedName>
</protein>
<sequence>MDYLVTRGDFLRTDLKFLLEGHSYSVCDRYFGNIQKVFNAQEKIETPKDWENVLVSSGLSNVKVYWVGLDMIKDYKSFLKLKYVSRNEDLQHEKFEVKEIAWINVGIGEQPDDRGNLKVVDHPDCAFVRFTIDPKQQPRLVSYTKKRASNSTANRPTDHTEAGTKANS</sequence>
<name>A0ABN8RN65_9CNID</name>
<keyword evidence="3" id="KW-1185">Reference proteome</keyword>
<comment type="caution">
    <text evidence="2">The sequence shown here is derived from an EMBL/GenBank/DDBJ whole genome shotgun (WGS) entry which is preliminary data.</text>
</comment>
<dbReference type="Proteomes" id="UP001159405">
    <property type="component" value="Unassembled WGS sequence"/>
</dbReference>
<reference evidence="2 3" key="1">
    <citation type="submission" date="2022-05" db="EMBL/GenBank/DDBJ databases">
        <authorList>
            <consortium name="Genoscope - CEA"/>
            <person name="William W."/>
        </authorList>
    </citation>
    <scope>NUCLEOTIDE SEQUENCE [LARGE SCALE GENOMIC DNA]</scope>
</reference>
<organism evidence="2 3">
    <name type="scientific">Porites lobata</name>
    <dbReference type="NCBI Taxonomy" id="104759"/>
    <lineage>
        <taxon>Eukaryota</taxon>
        <taxon>Metazoa</taxon>
        <taxon>Cnidaria</taxon>
        <taxon>Anthozoa</taxon>
        <taxon>Hexacorallia</taxon>
        <taxon>Scleractinia</taxon>
        <taxon>Fungiina</taxon>
        <taxon>Poritidae</taxon>
        <taxon>Porites</taxon>
    </lineage>
</organism>
<evidence type="ECO:0000313" key="3">
    <source>
        <dbReference type="Proteomes" id="UP001159405"/>
    </source>
</evidence>
<evidence type="ECO:0000313" key="2">
    <source>
        <dbReference type="EMBL" id="CAH3180677.1"/>
    </source>
</evidence>
<accession>A0ABN8RN65</accession>
<dbReference type="EMBL" id="CALNXK010000281">
    <property type="protein sequence ID" value="CAH3180677.1"/>
    <property type="molecule type" value="Genomic_DNA"/>
</dbReference>
<evidence type="ECO:0000256" key="1">
    <source>
        <dbReference type="SAM" id="MobiDB-lite"/>
    </source>
</evidence>